<dbReference type="WBParaSite" id="ALUE_0000411301-mRNA-1">
    <property type="protein sequence ID" value="ALUE_0000411301-mRNA-1"/>
    <property type="gene ID" value="ALUE_0000411301"/>
</dbReference>
<name>A0A0M3HQ29_ASCLU</name>
<evidence type="ECO:0000313" key="1">
    <source>
        <dbReference type="Proteomes" id="UP000036681"/>
    </source>
</evidence>
<reference evidence="2" key="1">
    <citation type="submission" date="2017-02" db="UniProtKB">
        <authorList>
            <consortium name="WormBaseParasite"/>
        </authorList>
    </citation>
    <scope>IDENTIFICATION</scope>
</reference>
<evidence type="ECO:0000313" key="2">
    <source>
        <dbReference type="WBParaSite" id="ALUE_0000411301-mRNA-1"/>
    </source>
</evidence>
<dbReference type="AlphaFoldDB" id="A0A0M3HQ29"/>
<accession>A0A0M3HQ29</accession>
<dbReference type="Proteomes" id="UP000036681">
    <property type="component" value="Unplaced"/>
</dbReference>
<keyword evidence="1" id="KW-1185">Reference proteome</keyword>
<sequence length="128" mass="15115">MRCDVNSKIGYEGKRVFTISSKADTIVPFIVCNKVIRLFLLRNDILQSDLKLLMKRFYILLQYSSEIVCRWIIVCLPMTEVTRTHSIQTTSRIEGQKGEKVYEDKTHYESYIHSYEVIFQMVFNHVVI</sequence>
<protein>
    <submittedName>
        <fullName evidence="2">Uncharacterized protein</fullName>
    </submittedName>
</protein>
<proteinExistence type="predicted"/>
<organism evidence="1 2">
    <name type="scientific">Ascaris lumbricoides</name>
    <name type="common">Giant roundworm</name>
    <dbReference type="NCBI Taxonomy" id="6252"/>
    <lineage>
        <taxon>Eukaryota</taxon>
        <taxon>Metazoa</taxon>
        <taxon>Ecdysozoa</taxon>
        <taxon>Nematoda</taxon>
        <taxon>Chromadorea</taxon>
        <taxon>Rhabditida</taxon>
        <taxon>Spirurina</taxon>
        <taxon>Ascaridomorpha</taxon>
        <taxon>Ascaridoidea</taxon>
        <taxon>Ascarididae</taxon>
        <taxon>Ascaris</taxon>
    </lineage>
</organism>